<comment type="catalytic activity">
    <reaction evidence="7">
        <text>3-dehydro-L-erythronate + ATP = 3-dehydro-4-O-phospho-L-erythronate + ADP + H(+)</text>
        <dbReference type="Rhea" id="RHEA:52552"/>
        <dbReference type="ChEBI" id="CHEBI:15378"/>
        <dbReference type="ChEBI" id="CHEBI:30616"/>
        <dbReference type="ChEBI" id="CHEBI:136592"/>
        <dbReference type="ChEBI" id="CHEBI:136670"/>
        <dbReference type="ChEBI" id="CHEBI:456216"/>
        <dbReference type="EC" id="2.7.1.217"/>
    </reaction>
</comment>
<dbReference type="Pfam" id="PF07005">
    <property type="entry name" value="SBD_N"/>
    <property type="match status" value="1"/>
</dbReference>
<evidence type="ECO:0000256" key="9">
    <source>
        <dbReference type="ARBA" id="ARBA00037335"/>
    </source>
</evidence>
<evidence type="ECO:0000256" key="4">
    <source>
        <dbReference type="ARBA" id="ARBA00022777"/>
    </source>
</evidence>
<dbReference type="GO" id="GO:0016301">
    <property type="term" value="F:kinase activity"/>
    <property type="evidence" value="ECO:0007669"/>
    <property type="project" value="UniProtKB-KW"/>
</dbReference>
<evidence type="ECO:0000256" key="1">
    <source>
        <dbReference type="ARBA" id="ARBA00005715"/>
    </source>
</evidence>
<evidence type="ECO:0000256" key="5">
    <source>
        <dbReference type="ARBA" id="ARBA00022840"/>
    </source>
</evidence>
<keyword evidence="4 15" id="KW-0418">Kinase</keyword>
<dbReference type="Pfam" id="PF17042">
    <property type="entry name" value="NBD_C"/>
    <property type="match status" value="1"/>
</dbReference>
<keyword evidence="3" id="KW-0547">Nucleotide-binding</keyword>
<dbReference type="InterPro" id="IPR010737">
    <property type="entry name" value="4-carb_acid_sugar_kinase_N"/>
</dbReference>
<dbReference type="Gene3D" id="3.40.980.20">
    <property type="entry name" value="Four-carbon acid sugar kinase, nucleotide binding domain"/>
    <property type="match status" value="1"/>
</dbReference>
<keyword evidence="2" id="KW-0808">Transferase</keyword>
<dbReference type="EMBL" id="VJMG01000035">
    <property type="protein sequence ID" value="TRL38182.1"/>
    <property type="molecule type" value="Genomic_DNA"/>
</dbReference>
<feature type="domain" description="Four-carbon acid sugar kinase N-terminal" evidence="13">
    <location>
        <begin position="5"/>
        <end position="231"/>
    </location>
</feature>
<evidence type="ECO:0000259" key="13">
    <source>
        <dbReference type="Pfam" id="PF07005"/>
    </source>
</evidence>
<evidence type="ECO:0000256" key="7">
    <source>
        <dbReference type="ARBA" id="ARBA00035898"/>
    </source>
</evidence>
<evidence type="ECO:0000256" key="3">
    <source>
        <dbReference type="ARBA" id="ARBA00022741"/>
    </source>
</evidence>
<comment type="caution">
    <text evidence="15">The sequence shown here is derived from an EMBL/GenBank/DDBJ whole genome shotgun (WGS) entry which is preliminary data.</text>
</comment>
<accession>A0A549T8I6</accession>
<evidence type="ECO:0000259" key="14">
    <source>
        <dbReference type="Pfam" id="PF17042"/>
    </source>
</evidence>
<dbReference type="Gene3D" id="3.40.50.10840">
    <property type="entry name" value="Putative sugar-binding, N-terminal domain"/>
    <property type="match status" value="1"/>
</dbReference>
<dbReference type="AlphaFoldDB" id="A0A549T8I6"/>
<dbReference type="EC" id="2.7.1.217" evidence="10"/>
<sequence length="421" mass="43719">MGVLLGIIADDFTGATDIASIIASEGMKVVMTIGIPSAEVDIGTAEAVVVALKSRTIPSADAVAQSLTALEWLKTRGAQQIVFKYCSTFDSTAAGNIGPVADALADALGASIAVVCPAFPKNGRTVFNGHLFVGRQLLQDSPMKDHPLTPMRKSDLVALMAEQSAYPVALVPHEVVSAGEPAIVAAFEAAIKAGHRYAVVDAFNDEHLRALGRAVRDHRLLTGGSALAMGLPANFGIRPRDASEQGPVSGRALRTAILSGSCSAATRQQLARARLLWPSLRIDIDALFAAKPVVEEALAWAAAQPADQPVVLYGSADPAEVESNQGRYGRQQSGEMMEKALAEIARGLVAGGVERLLVAGGETSGAIISALGIRGLSIGTEIAPGVPWTTTLSSSRPLQVALKSGNFGGPDFFERALEIAG</sequence>
<keyword evidence="5" id="KW-0067">ATP-binding</keyword>
<evidence type="ECO:0000313" key="16">
    <source>
        <dbReference type="Proteomes" id="UP000316801"/>
    </source>
</evidence>
<reference evidence="15 16" key="1">
    <citation type="submission" date="2019-07" db="EMBL/GenBank/DDBJ databases">
        <title>Ln-dependent methylotrophs.</title>
        <authorList>
            <person name="Tani A."/>
        </authorList>
    </citation>
    <scope>NUCLEOTIDE SEQUENCE [LARGE SCALE GENOMIC DNA]</scope>
    <source>
        <strain evidence="15 16">SM12</strain>
    </source>
</reference>
<dbReference type="InterPro" id="IPR050007">
    <property type="entry name" value="OtnK"/>
</dbReference>
<evidence type="ECO:0000256" key="2">
    <source>
        <dbReference type="ARBA" id="ARBA00022679"/>
    </source>
</evidence>
<evidence type="ECO:0000313" key="15">
    <source>
        <dbReference type="EMBL" id="TRL38182.1"/>
    </source>
</evidence>
<comment type="similarity">
    <text evidence="1">Belongs to the four-carbon acid sugar kinase family.</text>
</comment>
<name>A0A549T8I6_9HYPH</name>
<dbReference type="SUPFAM" id="SSF142764">
    <property type="entry name" value="YgbK-like"/>
    <property type="match status" value="1"/>
</dbReference>
<evidence type="ECO:0000256" key="10">
    <source>
        <dbReference type="ARBA" id="ARBA00039095"/>
    </source>
</evidence>
<dbReference type="GO" id="GO:0005524">
    <property type="term" value="F:ATP binding"/>
    <property type="evidence" value="ECO:0007669"/>
    <property type="project" value="UniProtKB-KW"/>
</dbReference>
<evidence type="ECO:0000256" key="8">
    <source>
        <dbReference type="ARBA" id="ARBA00036346"/>
    </source>
</evidence>
<gene>
    <name evidence="15" type="ORF">FNA46_13375</name>
</gene>
<dbReference type="RefSeq" id="WP_143125707.1">
    <property type="nucleotide sequence ID" value="NZ_VJMG01000035.1"/>
</dbReference>
<evidence type="ECO:0000256" key="12">
    <source>
        <dbReference type="ARBA" id="ARBA00041377"/>
    </source>
</evidence>
<dbReference type="NCBIfam" id="NF043035">
    <property type="entry name" value="OxoTetrKin"/>
    <property type="match status" value="1"/>
</dbReference>
<proteinExistence type="inferred from homology"/>
<dbReference type="InterPro" id="IPR042213">
    <property type="entry name" value="NBD_C_sf"/>
</dbReference>
<organism evidence="15 16">
    <name type="scientific">Rhizobium straminoryzae</name>
    <dbReference type="NCBI Taxonomy" id="1387186"/>
    <lineage>
        <taxon>Bacteria</taxon>
        <taxon>Pseudomonadati</taxon>
        <taxon>Pseudomonadota</taxon>
        <taxon>Alphaproteobacteria</taxon>
        <taxon>Hyphomicrobiales</taxon>
        <taxon>Rhizobiaceae</taxon>
        <taxon>Rhizobium/Agrobacterium group</taxon>
        <taxon>Rhizobium</taxon>
    </lineage>
</organism>
<feature type="domain" description="Four-carbon acid sugar kinase nucleotide binding" evidence="14">
    <location>
        <begin position="256"/>
        <end position="413"/>
    </location>
</feature>
<comment type="catalytic activity">
    <reaction evidence="8">
        <text>3-dehydro-D-erythronate + ATP = 3-dehydro-4-O-phospho-D-erythronate + ADP + H(+)</text>
        <dbReference type="Rhea" id="RHEA:52556"/>
        <dbReference type="ChEBI" id="CHEBI:15378"/>
        <dbReference type="ChEBI" id="CHEBI:30616"/>
        <dbReference type="ChEBI" id="CHEBI:57958"/>
        <dbReference type="ChEBI" id="CHEBI:136593"/>
        <dbReference type="ChEBI" id="CHEBI:456216"/>
        <dbReference type="EC" id="2.7.1.217"/>
    </reaction>
</comment>
<keyword evidence="6" id="KW-0119">Carbohydrate metabolism</keyword>
<dbReference type="InterPro" id="IPR037051">
    <property type="entry name" value="4-carb_acid_sugar_kinase_N_sf"/>
</dbReference>
<comment type="function">
    <text evidence="9">Catalyzes the ATP-dependent phosphorylation of 3-oxo-tetronate to 3-oxo-tetronate 4-phosphate.</text>
</comment>
<dbReference type="Proteomes" id="UP000316801">
    <property type="component" value="Unassembled WGS sequence"/>
</dbReference>
<evidence type="ECO:0000256" key="6">
    <source>
        <dbReference type="ARBA" id="ARBA00023277"/>
    </source>
</evidence>
<evidence type="ECO:0000256" key="11">
    <source>
        <dbReference type="ARBA" id="ARBA00039461"/>
    </source>
</evidence>
<keyword evidence="16" id="KW-1185">Reference proteome</keyword>
<protein>
    <recommendedName>
        <fullName evidence="11">3-oxo-tetronate kinase</fullName>
        <ecNumber evidence="10">2.7.1.217</ecNumber>
    </recommendedName>
    <alternativeName>
        <fullName evidence="12">3-dehydrotetronate 4-kinase</fullName>
    </alternativeName>
</protein>
<dbReference type="InterPro" id="IPR031475">
    <property type="entry name" value="NBD_C"/>
</dbReference>